<dbReference type="GO" id="GO:0000976">
    <property type="term" value="F:transcription cis-regulatory region binding"/>
    <property type="evidence" value="ECO:0007669"/>
    <property type="project" value="TreeGrafter"/>
</dbReference>
<accession>A0A1H7RY64</accession>
<dbReference type="Proteomes" id="UP000198984">
    <property type="component" value="Unassembled WGS sequence"/>
</dbReference>
<dbReference type="PANTHER" id="PTHR47894">
    <property type="entry name" value="HTH-TYPE TRANSCRIPTIONAL REGULATOR GADX"/>
    <property type="match status" value="1"/>
</dbReference>
<dbReference type="AlphaFoldDB" id="A0A1H7RY64"/>
<dbReference type="GO" id="GO:0003700">
    <property type="term" value="F:DNA-binding transcription factor activity"/>
    <property type="evidence" value="ECO:0007669"/>
    <property type="project" value="InterPro"/>
</dbReference>
<evidence type="ECO:0000313" key="5">
    <source>
        <dbReference type="EMBL" id="SEL65046.1"/>
    </source>
</evidence>
<keyword evidence="6" id="KW-1185">Reference proteome</keyword>
<dbReference type="Gene3D" id="1.10.10.60">
    <property type="entry name" value="Homeodomain-like"/>
    <property type="match status" value="1"/>
</dbReference>
<dbReference type="InterPro" id="IPR032687">
    <property type="entry name" value="AraC-type_N"/>
</dbReference>
<evidence type="ECO:0000313" key="6">
    <source>
        <dbReference type="Proteomes" id="UP000198984"/>
    </source>
</evidence>
<evidence type="ECO:0000256" key="1">
    <source>
        <dbReference type="ARBA" id="ARBA00023015"/>
    </source>
</evidence>
<keyword evidence="1" id="KW-0805">Transcription regulation</keyword>
<evidence type="ECO:0000256" key="2">
    <source>
        <dbReference type="ARBA" id="ARBA00023125"/>
    </source>
</evidence>
<keyword evidence="3" id="KW-0804">Transcription</keyword>
<dbReference type="SUPFAM" id="SSF46689">
    <property type="entry name" value="Homeodomain-like"/>
    <property type="match status" value="1"/>
</dbReference>
<gene>
    <name evidence="5" type="ORF">SAMN04488505_102764</name>
</gene>
<name>A0A1H7RY64_9BACT</name>
<dbReference type="InterPro" id="IPR018060">
    <property type="entry name" value="HTH_AraC"/>
</dbReference>
<keyword evidence="2 5" id="KW-0238">DNA-binding</keyword>
<feature type="domain" description="HTH araC/xylS-type" evidence="4">
    <location>
        <begin position="236"/>
        <end position="334"/>
    </location>
</feature>
<protein>
    <submittedName>
        <fullName evidence="5">AraC-type DNA-binding protein</fullName>
    </submittedName>
</protein>
<dbReference type="Pfam" id="PF12625">
    <property type="entry name" value="Arabinose_bd"/>
    <property type="match status" value="1"/>
</dbReference>
<dbReference type="EMBL" id="FOBB01000002">
    <property type="protein sequence ID" value="SEL65046.1"/>
    <property type="molecule type" value="Genomic_DNA"/>
</dbReference>
<evidence type="ECO:0000259" key="4">
    <source>
        <dbReference type="PROSITE" id="PS01124"/>
    </source>
</evidence>
<dbReference type="OrthoDB" id="5582699at2"/>
<dbReference type="Pfam" id="PF12833">
    <property type="entry name" value="HTH_18"/>
    <property type="match status" value="1"/>
</dbReference>
<dbReference type="PANTHER" id="PTHR47894:SF1">
    <property type="entry name" value="HTH-TYPE TRANSCRIPTIONAL REGULATOR VQSM"/>
    <property type="match status" value="1"/>
</dbReference>
<dbReference type="GO" id="GO:0005829">
    <property type="term" value="C:cytosol"/>
    <property type="evidence" value="ECO:0007669"/>
    <property type="project" value="TreeGrafter"/>
</dbReference>
<reference evidence="5 6" key="1">
    <citation type="submission" date="2016-10" db="EMBL/GenBank/DDBJ databases">
        <authorList>
            <person name="de Groot N.N."/>
        </authorList>
    </citation>
    <scope>NUCLEOTIDE SEQUENCE [LARGE SCALE GENOMIC DNA]</scope>
    <source>
        <strain evidence="5 6">DSM 21039</strain>
    </source>
</reference>
<organism evidence="5 6">
    <name type="scientific">Chitinophaga rupis</name>
    <dbReference type="NCBI Taxonomy" id="573321"/>
    <lineage>
        <taxon>Bacteria</taxon>
        <taxon>Pseudomonadati</taxon>
        <taxon>Bacteroidota</taxon>
        <taxon>Chitinophagia</taxon>
        <taxon>Chitinophagales</taxon>
        <taxon>Chitinophagaceae</taxon>
        <taxon>Chitinophaga</taxon>
    </lineage>
</organism>
<dbReference type="STRING" id="573321.SAMN04488505_102764"/>
<dbReference type="SMART" id="SM00342">
    <property type="entry name" value="HTH_ARAC"/>
    <property type="match status" value="1"/>
</dbReference>
<dbReference type="InterPro" id="IPR009057">
    <property type="entry name" value="Homeodomain-like_sf"/>
</dbReference>
<evidence type="ECO:0000256" key="3">
    <source>
        <dbReference type="ARBA" id="ARBA00023163"/>
    </source>
</evidence>
<proteinExistence type="predicted"/>
<dbReference type="PROSITE" id="PS01124">
    <property type="entry name" value="HTH_ARAC_FAMILY_2"/>
    <property type="match status" value="1"/>
</dbReference>
<sequence>MDMQKALVKNLLAYAVRREIPAEQLCSLAGLSISALQSKNPLVITPKQLNDLWLNACHLSNDPLFGLHLGESMQASALGMVGLIIQHSSTVGEALTQAASFTHLITDLFGMQVTQHKTGFTIQFIPYKDGTQEHSFAFQQMMDLFMAYTLHEMDGLVLQLIQPKQVKLPFNSDHEAEYQRVLRCTALRKSKEYVIEFDKQHWNTPVLTANYELQSMLLQKVGAVDDTFGNIPNLRTRLSSYLLANAYLGIPSLEDLAANFNTSARTLQRKLQEEGITYQQLAESVRKSLALHYLESGTYPIKEISYILGYNELSAFTRAFKRWTGSSPVNYLKN</sequence>
<dbReference type="RefSeq" id="WP_089910613.1">
    <property type="nucleotide sequence ID" value="NZ_FOBB01000002.1"/>
</dbReference>